<evidence type="ECO:0000313" key="2">
    <source>
        <dbReference type="Proteomes" id="UP001595953"/>
    </source>
</evidence>
<sequence>MKQALLVICCLVLLSCNYFEKKKVYTKDILEEELQTFNWNEVDEYPTFASCDSVMSKNHKRQCFEQTLLQILNNNLAQQNIVVTEDVLDTIDLKITISKDGQFNIDSIASSAEIKRQIPRIDSLLIRCLDSLPKIYPAIKRSQQVTTQFTLPVVVKIN</sequence>
<accession>A0ABV9N606</accession>
<gene>
    <name evidence="1" type="ORF">ACFO5O_12940</name>
</gene>
<proteinExistence type="predicted"/>
<name>A0ABV9N606_9FLAO</name>
<comment type="caution">
    <text evidence="1">The sequence shown here is derived from an EMBL/GenBank/DDBJ whole genome shotgun (WGS) entry which is preliminary data.</text>
</comment>
<dbReference type="PROSITE" id="PS51257">
    <property type="entry name" value="PROKAR_LIPOPROTEIN"/>
    <property type="match status" value="1"/>
</dbReference>
<dbReference type="EMBL" id="JBHSGP010000014">
    <property type="protein sequence ID" value="MFC4723235.1"/>
    <property type="molecule type" value="Genomic_DNA"/>
</dbReference>
<organism evidence="1 2">
    <name type="scientific">Geojedonia litorea</name>
    <dbReference type="NCBI Taxonomy" id="1268269"/>
    <lineage>
        <taxon>Bacteria</taxon>
        <taxon>Pseudomonadati</taxon>
        <taxon>Bacteroidota</taxon>
        <taxon>Flavobacteriia</taxon>
        <taxon>Flavobacteriales</taxon>
        <taxon>Flavobacteriaceae</taxon>
        <taxon>Geojedonia</taxon>
    </lineage>
</organism>
<dbReference type="Proteomes" id="UP001595953">
    <property type="component" value="Unassembled WGS sequence"/>
</dbReference>
<evidence type="ECO:0000313" key="1">
    <source>
        <dbReference type="EMBL" id="MFC4723235.1"/>
    </source>
</evidence>
<keyword evidence="2" id="KW-1185">Reference proteome</keyword>
<protein>
    <submittedName>
        <fullName evidence="1">Uncharacterized protein</fullName>
    </submittedName>
</protein>
<reference evidence="2" key="1">
    <citation type="journal article" date="2019" name="Int. J. Syst. Evol. Microbiol.">
        <title>The Global Catalogue of Microorganisms (GCM) 10K type strain sequencing project: providing services to taxonomists for standard genome sequencing and annotation.</title>
        <authorList>
            <consortium name="The Broad Institute Genomics Platform"/>
            <consortium name="The Broad Institute Genome Sequencing Center for Infectious Disease"/>
            <person name="Wu L."/>
            <person name="Ma J."/>
        </authorList>
    </citation>
    <scope>NUCLEOTIDE SEQUENCE [LARGE SCALE GENOMIC DNA]</scope>
    <source>
        <strain evidence="2">CCUG 63682</strain>
    </source>
</reference>
<dbReference type="RefSeq" id="WP_387964438.1">
    <property type="nucleotide sequence ID" value="NZ_JBHSGP010000014.1"/>
</dbReference>